<dbReference type="InterPro" id="IPR036388">
    <property type="entry name" value="WH-like_DNA-bd_sf"/>
</dbReference>
<dbReference type="PANTHER" id="PTHR30537">
    <property type="entry name" value="HTH-TYPE TRANSCRIPTIONAL REGULATOR"/>
    <property type="match status" value="1"/>
</dbReference>
<evidence type="ECO:0000313" key="8">
    <source>
        <dbReference type="Proteomes" id="UP000519439"/>
    </source>
</evidence>
<dbReference type="PANTHER" id="PTHR30537:SF74">
    <property type="entry name" value="HTH-TYPE TRANSCRIPTIONAL REGULATOR TRPI"/>
    <property type="match status" value="1"/>
</dbReference>
<gene>
    <name evidence="7" type="ORF">GGR34_000073</name>
</gene>
<feature type="compositionally biased region" description="Basic and acidic residues" evidence="5">
    <location>
        <begin position="1"/>
        <end position="11"/>
    </location>
</feature>
<dbReference type="EMBL" id="JACIDC010000001">
    <property type="protein sequence ID" value="MBB4038444.1"/>
    <property type="molecule type" value="Genomic_DNA"/>
</dbReference>
<dbReference type="GO" id="GO:0006351">
    <property type="term" value="P:DNA-templated transcription"/>
    <property type="evidence" value="ECO:0007669"/>
    <property type="project" value="TreeGrafter"/>
</dbReference>
<dbReference type="GO" id="GO:0043565">
    <property type="term" value="F:sequence-specific DNA binding"/>
    <property type="evidence" value="ECO:0007669"/>
    <property type="project" value="TreeGrafter"/>
</dbReference>
<evidence type="ECO:0000256" key="4">
    <source>
        <dbReference type="ARBA" id="ARBA00023163"/>
    </source>
</evidence>
<dbReference type="InterPro" id="IPR036390">
    <property type="entry name" value="WH_DNA-bd_sf"/>
</dbReference>
<evidence type="ECO:0000313" key="7">
    <source>
        <dbReference type="EMBL" id="MBB4038444.1"/>
    </source>
</evidence>
<proteinExistence type="inferred from homology"/>
<evidence type="ECO:0000256" key="5">
    <source>
        <dbReference type="SAM" id="MobiDB-lite"/>
    </source>
</evidence>
<dbReference type="InterPro" id="IPR005119">
    <property type="entry name" value="LysR_subst-bd"/>
</dbReference>
<dbReference type="Pfam" id="PF03466">
    <property type="entry name" value="LysR_substrate"/>
    <property type="match status" value="1"/>
</dbReference>
<keyword evidence="8" id="KW-1185">Reference proteome</keyword>
<dbReference type="NCBIfam" id="NF008352">
    <property type="entry name" value="PRK11139.1"/>
    <property type="match status" value="1"/>
</dbReference>
<reference evidence="7 8" key="1">
    <citation type="submission" date="2020-08" db="EMBL/GenBank/DDBJ databases">
        <title>Genomic Encyclopedia of Type Strains, Phase IV (KMG-IV): sequencing the most valuable type-strain genomes for metagenomic binning, comparative biology and taxonomic classification.</title>
        <authorList>
            <person name="Goeker M."/>
        </authorList>
    </citation>
    <scope>NUCLEOTIDE SEQUENCE [LARGE SCALE GENOMIC DNA]</scope>
    <source>
        <strain evidence="7 8">DSM 15743</strain>
    </source>
</reference>
<dbReference type="FunFam" id="1.10.10.10:FF:000038">
    <property type="entry name" value="Glycine cleavage system transcriptional activator"/>
    <property type="match status" value="1"/>
</dbReference>
<dbReference type="SUPFAM" id="SSF53850">
    <property type="entry name" value="Periplasmic binding protein-like II"/>
    <property type="match status" value="1"/>
</dbReference>
<keyword evidence="2" id="KW-0805">Transcription regulation</keyword>
<evidence type="ECO:0000256" key="1">
    <source>
        <dbReference type="ARBA" id="ARBA00009437"/>
    </source>
</evidence>
<dbReference type="PROSITE" id="PS50931">
    <property type="entry name" value="HTH_LYSR"/>
    <property type="match status" value="1"/>
</dbReference>
<dbReference type="Gene3D" id="3.40.190.10">
    <property type="entry name" value="Periplasmic binding protein-like II"/>
    <property type="match status" value="2"/>
</dbReference>
<dbReference type="Proteomes" id="UP000519439">
    <property type="component" value="Unassembled WGS sequence"/>
</dbReference>
<feature type="region of interest" description="Disordered" evidence="5">
    <location>
        <begin position="1"/>
        <end position="39"/>
    </location>
</feature>
<dbReference type="PRINTS" id="PR00039">
    <property type="entry name" value="HTHLYSR"/>
</dbReference>
<accession>A0A7W6ICN0</accession>
<dbReference type="Pfam" id="PF00126">
    <property type="entry name" value="HTH_1"/>
    <property type="match status" value="1"/>
</dbReference>
<evidence type="ECO:0000256" key="2">
    <source>
        <dbReference type="ARBA" id="ARBA00023015"/>
    </source>
</evidence>
<comment type="caution">
    <text evidence="7">The sequence shown here is derived from an EMBL/GenBank/DDBJ whole genome shotgun (WGS) entry which is preliminary data.</text>
</comment>
<dbReference type="Gene3D" id="1.10.10.10">
    <property type="entry name" value="Winged helix-like DNA-binding domain superfamily/Winged helix DNA-binding domain"/>
    <property type="match status" value="1"/>
</dbReference>
<dbReference type="InterPro" id="IPR000847">
    <property type="entry name" value="LysR_HTH_N"/>
</dbReference>
<name>A0A7W6ICN0_9HYPH</name>
<dbReference type="CDD" id="cd08432">
    <property type="entry name" value="PBP2_GcdR_TrpI_HvrB_AmpR_like"/>
    <property type="match status" value="1"/>
</dbReference>
<feature type="domain" description="HTH lysR-type" evidence="6">
    <location>
        <begin position="51"/>
        <end position="108"/>
    </location>
</feature>
<comment type="similarity">
    <text evidence="1">Belongs to the LysR transcriptional regulatory family.</text>
</comment>
<dbReference type="InterPro" id="IPR058163">
    <property type="entry name" value="LysR-type_TF_proteobact-type"/>
</dbReference>
<organism evidence="7 8">
    <name type="scientific">Microvirga flocculans</name>
    <dbReference type="NCBI Taxonomy" id="217168"/>
    <lineage>
        <taxon>Bacteria</taxon>
        <taxon>Pseudomonadati</taxon>
        <taxon>Pseudomonadota</taxon>
        <taxon>Alphaproteobacteria</taxon>
        <taxon>Hyphomicrobiales</taxon>
        <taxon>Methylobacteriaceae</taxon>
        <taxon>Microvirga</taxon>
    </lineage>
</organism>
<dbReference type="SUPFAM" id="SSF46785">
    <property type="entry name" value="Winged helix' DNA-binding domain"/>
    <property type="match status" value="1"/>
</dbReference>
<evidence type="ECO:0000259" key="6">
    <source>
        <dbReference type="PROSITE" id="PS50931"/>
    </source>
</evidence>
<dbReference type="RefSeq" id="WP_245265150.1">
    <property type="nucleotide sequence ID" value="NZ_JACIDC010000001.1"/>
</dbReference>
<keyword evidence="3" id="KW-0238">DNA-binding</keyword>
<evidence type="ECO:0000256" key="3">
    <source>
        <dbReference type="ARBA" id="ARBA00023125"/>
    </source>
</evidence>
<dbReference type="AlphaFoldDB" id="A0A7W6ICN0"/>
<keyword evidence="4" id="KW-0804">Transcription</keyword>
<protein>
    <submittedName>
        <fullName evidence="7">LysR family glycine cleavage system transcriptional activator</fullName>
    </submittedName>
</protein>
<sequence length="349" mass="38637">MRGDAVGHDTGVDMSGGNRASPDLQPNQTPDAGPARGDQDIRVGRRLSRLPPLNLFRAFDAAARHGSFTLAADELCVTQSAVSQQIRQLEDFLEVRLFRRLPRRIELTREGRSLAGSIQEALAMIGRACDRLVDPSLPTVICVNAAPSIASRWLLPRLKRFMELHPQIKVTLLASNDTVDFERQDIDVAIRWGNGRWPGMRAELLAQEPVFPVCSPSLLSGSGPVKRPEDLTQQTLLQVVNGSPWTSWFEAAGCSGMSFGDILYFSDSVLMLEAAAQGQGICLTSYFLAEQDLRSGRLVHAYDVEIQAEEGFYVLSSTEYGDKPAIASFRRWIRLEAERAITQRYTTDS</sequence>
<dbReference type="GO" id="GO:0003700">
    <property type="term" value="F:DNA-binding transcription factor activity"/>
    <property type="evidence" value="ECO:0007669"/>
    <property type="project" value="InterPro"/>
</dbReference>